<dbReference type="EMBL" id="MPIN01000016">
    <property type="protein sequence ID" value="OJH34901.1"/>
    <property type="molecule type" value="Genomic_DNA"/>
</dbReference>
<dbReference type="CDD" id="cd03418">
    <property type="entry name" value="GRX_GRXb_1_3_like"/>
    <property type="match status" value="1"/>
</dbReference>
<dbReference type="Gene3D" id="3.40.30.10">
    <property type="entry name" value="Glutaredoxin"/>
    <property type="match status" value="1"/>
</dbReference>
<keyword evidence="7" id="KW-1185">Reference proteome</keyword>
<proteinExistence type="inferred from homology"/>
<dbReference type="GO" id="GO:0005737">
    <property type="term" value="C:cytoplasm"/>
    <property type="evidence" value="ECO:0007669"/>
    <property type="project" value="TreeGrafter"/>
</dbReference>
<dbReference type="GO" id="GO:0045454">
    <property type="term" value="P:cell redox homeostasis"/>
    <property type="evidence" value="ECO:0007669"/>
    <property type="project" value="InterPro"/>
</dbReference>
<dbReference type="InterPro" id="IPR014025">
    <property type="entry name" value="Glutaredoxin_subgr"/>
</dbReference>
<dbReference type="InterPro" id="IPR002109">
    <property type="entry name" value="Glutaredoxin"/>
</dbReference>
<evidence type="ECO:0000313" key="6">
    <source>
        <dbReference type="EMBL" id="OJH34901.1"/>
    </source>
</evidence>
<evidence type="ECO:0000256" key="1">
    <source>
        <dbReference type="ARBA" id="ARBA00007787"/>
    </source>
</evidence>
<comment type="caution">
    <text evidence="6">The sequence shown here is derived from an EMBL/GenBank/DDBJ whole genome shotgun (WGS) entry which is preliminary data.</text>
</comment>
<reference evidence="7" key="1">
    <citation type="submission" date="2016-11" db="EMBL/GenBank/DDBJ databases">
        <authorList>
            <person name="Shukria A."/>
            <person name="Stevens D.C."/>
        </authorList>
    </citation>
    <scope>NUCLEOTIDE SEQUENCE [LARGE SCALE GENOMIC DNA]</scope>
    <source>
        <strain evidence="7">Cbfe23</strain>
    </source>
</reference>
<dbReference type="InterPro" id="IPR004045">
    <property type="entry name" value="Glutathione_S-Trfase_N"/>
</dbReference>
<dbReference type="NCBIfam" id="TIGR02181">
    <property type="entry name" value="GRX_bact"/>
    <property type="match status" value="1"/>
</dbReference>
<dbReference type="PRINTS" id="PR00160">
    <property type="entry name" value="GLUTAREDOXIN"/>
</dbReference>
<evidence type="ECO:0000259" key="5">
    <source>
        <dbReference type="PROSITE" id="PS50404"/>
    </source>
</evidence>
<dbReference type="GO" id="GO:0015038">
    <property type="term" value="F:glutathione disulfide oxidoreductase activity"/>
    <property type="evidence" value="ECO:0007669"/>
    <property type="project" value="UniProtKB-UniRule"/>
</dbReference>
<dbReference type="AlphaFoldDB" id="A0A1L9AY10"/>
<comment type="similarity">
    <text evidence="1 4">Belongs to the glutaredoxin family.</text>
</comment>
<sequence length="92" mass="9973">MSLVKIYTKSTCPYSRRARQLLDAKGVQYEEKVIDINPALRAEMIAASNGKTTTPQVFIAGRHIGGSDELLELEHSGELDVLLADSSAQPSA</sequence>
<name>A0A1L9AY10_9BACT</name>
<organism evidence="6 7">
    <name type="scientific">Cystobacter ferrugineus</name>
    <dbReference type="NCBI Taxonomy" id="83449"/>
    <lineage>
        <taxon>Bacteria</taxon>
        <taxon>Pseudomonadati</taxon>
        <taxon>Myxococcota</taxon>
        <taxon>Myxococcia</taxon>
        <taxon>Myxococcales</taxon>
        <taxon>Cystobacterineae</taxon>
        <taxon>Archangiaceae</taxon>
        <taxon>Cystobacter</taxon>
    </lineage>
</organism>
<dbReference type="PANTHER" id="PTHR45694:SF18">
    <property type="entry name" value="GLUTAREDOXIN-1-RELATED"/>
    <property type="match status" value="1"/>
</dbReference>
<keyword evidence="2 4" id="KW-0813">Transport</keyword>
<dbReference type="InterPro" id="IPR036249">
    <property type="entry name" value="Thioredoxin-like_sf"/>
</dbReference>
<dbReference type="RefSeq" id="WP_071903957.1">
    <property type="nucleotide sequence ID" value="NZ_MPIN01000016.1"/>
</dbReference>
<dbReference type="PROSITE" id="PS50404">
    <property type="entry name" value="GST_NTER"/>
    <property type="match status" value="1"/>
</dbReference>
<feature type="domain" description="GST N-terminal" evidence="5">
    <location>
        <begin position="2"/>
        <end position="92"/>
    </location>
</feature>
<evidence type="ECO:0000256" key="2">
    <source>
        <dbReference type="ARBA" id="ARBA00022448"/>
    </source>
</evidence>
<dbReference type="OrthoDB" id="9814618at2"/>
<dbReference type="Pfam" id="PF00462">
    <property type="entry name" value="Glutaredoxin"/>
    <property type="match status" value="1"/>
</dbReference>
<gene>
    <name evidence="6" type="ORF">BON30_40640</name>
</gene>
<keyword evidence="3 4" id="KW-0249">Electron transport</keyword>
<evidence type="ECO:0000256" key="4">
    <source>
        <dbReference type="RuleBase" id="RU364065"/>
    </source>
</evidence>
<dbReference type="InterPro" id="IPR011900">
    <property type="entry name" value="GRX_bact"/>
</dbReference>
<dbReference type="PANTHER" id="PTHR45694">
    <property type="entry name" value="GLUTAREDOXIN 2"/>
    <property type="match status" value="1"/>
</dbReference>
<keyword evidence="4" id="KW-0963">Cytoplasm</keyword>
<dbReference type="GO" id="GO:0034599">
    <property type="term" value="P:cellular response to oxidative stress"/>
    <property type="evidence" value="ECO:0007669"/>
    <property type="project" value="TreeGrafter"/>
</dbReference>
<dbReference type="STRING" id="83449.BON30_40640"/>
<evidence type="ECO:0000313" key="7">
    <source>
        <dbReference type="Proteomes" id="UP000182229"/>
    </source>
</evidence>
<comment type="function">
    <text evidence="4">Has a glutathione-disulfide oxidoreductase activity in the presence of NADPH and glutathione reductase. Reduces low molecular weight disulfides and proteins.</text>
</comment>
<accession>A0A1L9AY10</accession>
<dbReference type="Proteomes" id="UP000182229">
    <property type="component" value="Unassembled WGS sequence"/>
</dbReference>
<keyword evidence="4" id="KW-0676">Redox-active center</keyword>
<evidence type="ECO:0000256" key="3">
    <source>
        <dbReference type="ARBA" id="ARBA00022982"/>
    </source>
</evidence>
<dbReference type="SUPFAM" id="SSF52833">
    <property type="entry name" value="Thioredoxin-like"/>
    <property type="match status" value="1"/>
</dbReference>
<dbReference type="PROSITE" id="PS51354">
    <property type="entry name" value="GLUTAREDOXIN_2"/>
    <property type="match status" value="1"/>
</dbReference>
<reference evidence="6 7" key="2">
    <citation type="submission" date="2016-12" db="EMBL/GenBank/DDBJ databases">
        <title>Draft Genome Sequence of Cystobacter ferrugineus Strain Cbfe23.</title>
        <authorList>
            <person name="Akbar S."/>
            <person name="Dowd S.E."/>
            <person name="Stevens D.C."/>
        </authorList>
    </citation>
    <scope>NUCLEOTIDE SEQUENCE [LARGE SCALE GENOMIC DNA]</scope>
    <source>
        <strain evidence="6 7">Cbfe23</strain>
    </source>
</reference>
<protein>
    <recommendedName>
        <fullName evidence="4">Glutaredoxin</fullName>
    </recommendedName>
</protein>